<dbReference type="PANTHER" id="PTHR24559:SF452">
    <property type="entry name" value="INTEGRASE CATALYTIC DOMAIN-CONTAINING PROTEIN"/>
    <property type="match status" value="1"/>
</dbReference>
<dbReference type="SUPFAM" id="SSF56672">
    <property type="entry name" value="DNA/RNA polymerases"/>
    <property type="match status" value="1"/>
</dbReference>
<dbReference type="PANTHER" id="PTHR24559">
    <property type="entry name" value="TRANSPOSON TY3-I GAG-POL POLYPROTEIN"/>
    <property type="match status" value="1"/>
</dbReference>
<name>A0A6G1D5N4_9ORYZ</name>
<dbReference type="Gene3D" id="3.30.70.270">
    <property type="match status" value="1"/>
</dbReference>
<evidence type="ECO:0008006" key="3">
    <source>
        <dbReference type="Google" id="ProtNLM"/>
    </source>
</evidence>
<dbReference type="InterPro" id="IPR053134">
    <property type="entry name" value="RNA-dir_DNA_polymerase"/>
</dbReference>
<sequence length="133" mass="15079">MGDSLTSADFKDSMEKLFAEFTSIRSEIATIKGEQSRLSVVVNRLQFDKIEAKGSNRGGTIDAFPMEPPSFPHQTAHKLHFPATMALRTHWRFCVDYRALNAKTVRDVFPIPVIDELKSATFFTKLDLRSGYH</sequence>
<dbReference type="EMBL" id="SPHZ02000007">
    <property type="protein sequence ID" value="KAF0907464.1"/>
    <property type="molecule type" value="Genomic_DNA"/>
</dbReference>
<accession>A0A6G1D5N4</accession>
<evidence type="ECO:0000313" key="1">
    <source>
        <dbReference type="EMBL" id="KAF0907464.1"/>
    </source>
</evidence>
<dbReference type="OrthoDB" id="695472at2759"/>
<comment type="caution">
    <text evidence="1">The sequence shown here is derived from an EMBL/GenBank/DDBJ whole genome shotgun (WGS) entry which is preliminary data.</text>
</comment>
<gene>
    <name evidence="1" type="ORF">E2562_017397</name>
</gene>
<dbReference type="AlphaFoldDB" id="A0A6G1D5N4"/>
<dbReference type="InterPro" id="IPR043502">
    <property type="entry name" value="DNA/RNA_pol_sf"/>
</dbReference>
<dbReference type="Gene3D" id="3.10.10.10">
    <property type="entry name" value="HIV Type 1 Reverse Transcriptase, subunit A, domain 1"/>
    <property type="match status" value="1"/>
</dbReference>
<dbReference type="InterPro" id="IPR043128">
    <property type="entry name" value="Rev_trsase/Diguanyl_cyclase"/>
</dbReference>
<reference evidence="1 2" key="1">
    <citation type="submission" date="2019-11" db="EMBL/GenBank/DDBJ databases">
        <title>Whole genome sequence of Oryza granulata.</title>
        <authorList>
            <person name="Li W."/>
        </authorList>
    </citation>
    <scope>NUCLEOTIDE SEQUENCE [LARGE SCALE GENOMIC DNA]</scope>
    <source>
        <strain evidence="2">cv. Menghai</strain>
        <tissue evidence="1">Leaf</tissue>
    </source>
</reference>
<proteinExistence type="predicted"/>
<organism evidence="1 2">
    <name type="scientific">Oryza meyeriana var. granulata</name>
    <dbReference type="NCBI Taxonomy" id="110450"/>
    <lineage>
        <taxon>Eukaryota</taxon>
        <taxon>Viridiplantae</taxon>
        <taxon>Streptophyta</taxon>
        <taxon>Embryophyta</taxon>
        <taxon>Tracheophyta</taxon>
        <taxon>Spermatophyta</taxon>
        <taxon>Magnoliopsida</taxon>
        <taxon>Liliopsida</taxon>
        <taxon>Poales</taxon>
        <taxon>Poaceae</taxon>
        <taxon>BOP clade</taxon>
        <taxon>Oryzoideae</taxon>
        <taxon>Oryzeae</taxon>
        <taxon>Oryzinae</taxon>
        <taxon>Oryza</taxon>
        <taxon>Oryza meyeriana</taxon>
    </lineage>
</organism>
<keyword evidence="2" id="KW-1185">Reference proteome</keyword>
<evidence type="ECO:0000313" key="2">
    <source>
        <dbReference type="Proteomes" id="UP000479710"/>
    </source>
</evidence>
<dbReference type="Proteomes" id="UP000479710">
    <property type="component" value="Unassembled WGS sequence"/>
</dbReference>
<protein>
    <recommendedName>
        <fullName evidence="3">Reverse transcriptase domain-containing protein</fullName>
    </recommendedName>
</protein>